<dbReference type="Proteomes" id="UP000824005">
    <property type="component" value="Unassembled WGS sequence"/>
</dbReference>
<dbReference type="Gene3D" id="3.30.1490.130">
    <property type="entry name" value="D-aminoacylase. Domain 3"/>
    <property type="match status" value="1"/>
</dbReference>
<proteinExistence type="inferred from homology"/>
<dbReference type="EMBL" id="DXDC01000390">
    <property type="protein sequence ID" value="HIY67162.1"/>
    <property type="molecule type" value="Genomic_DNA"/>
</dbReference>
<dbReference type="InterPro" id="IPR011059">
    <property type="entry name" value="Metal-dep_hydrolase_composite"/>
</dbReference>
<name>A0A9D1YWP9_9MICO</name>
<dbReference type="SUPFAM" id="SSF51556">
    <property type="entry name" value="Metallo-dependent hydrolases"/>
    <property type="match status" value="1"/>
</dbReference>
<reference evidence="4" key="2">
    <citation type="submission" date="2021-04" db="EMBL/GenBank/DDBJ databases">
        <authorList>
            <person name="Gilroy R."/>
        </authorList>
    </citation>
    <scope>NUCLEOTIDE SEQUENCE</scope>
    <source>
        <strain evidence="4">ChiGjej1B1-98</strain>
    </source>
</reference>
<dbReference type="AlphaFoldDB" id="A0A9D1YWP9"/>
<evidence type="ECO:0000256" key="2">
    <source>
        <dbReference type="ARBA" id="ARBA00022801"/>
    </source>
</evidence>
<dbReference type="InterPro" id="IPR013108">
    <property type="entry name" value="Amidohydro_3"/>
</dbReference>
<dbReference type="CDD" id="cd01297">
    <property type="entry name" value="D-aminoacylase"/>
    <property type="match status" value="1"/>
</dbReference>
<dbReference type="PANTHER" id="PTHR11113:SF14">
    <property type="entry name" value="N-ACETYLGLUCOSAMINE-6-PHOSPHATE DEACETYLASE"/>
    <property type="match status" value="1"/>
</dbReference>
<dbReference type="InterPro" id="IPR032466">
    <property type="entry name" value="Metal_Hydrolase"/>
</dbReference>
<dbReference type="Gene3D" id="2.30.40.10">
    <property type="entry name" value="Urease, subunit C, domain 1"/>
    <property type="match status" value="1"/>
</dbReference>
<gene>
    <name evidence="4" type="ORF">H9830_12905</name>
</gene>
<evidence type="ECO:0000259" key="3">
    <source>
        <dbReference type="Pfam" id="PF07969"/>
    </source>
</evidence>
<sequence>MECMLIDADPSRAAVDAQPILLRGGRIVDGTGAPARRGDVLIRDGRIARIAPSTSRIERDVKVIDADGLIVAPGFIDLHSHADFTIEDEAEARGQLAQGVTSIVTGNCGLSPFPLVDLAALQEWTAFLGGEPSWQWRDTAGFVERVTASLPAVNVLPLVGHIPVRVAVMGGEQRDPRAAELLLMRELVTTAMQQGAWGFSTGLIYAPGSFASSKEVGALVSAAADAGALYATHMRDETAGLLDALEEAIAAIEESAPGARLQISHIKAMGPANHGLVPQALERIDAARAEGLDIAADGYPYTASGTTLASRLPSWALDGGLDDLCGRLEHAETRERIRTGLVERFEKGDFDPAGIVLNKLTEGRFTSARGQSLTQLARTLGTSPADAALTVLAEHRGIVGIINHAMSEADVRAAIGHPLVAIASDGGSLEPGGEGATHPRAFGTFPRVFAKYVREEGTLSLAEAVRKCTSLPASRLGLRDRGVLKEGAIADVVAFDPDGIRDRADYANPRQLATGVQTVLVAGRPAWMHGAATGLRSGRALRRGSSAVAL</sequence>
<evidence type="ECO:0000256" key="1">
    <source>
        <dbReference type="ARBA" id="ARBA00010716"/>
    </source>
</evidence>
<dbReference type="InterPro" id="IPR023100">
    <property type="entry name" value="D-aminoacylase_insert_dom_sf"/>
</dbReference>
<dbReference type="PANTHER" id="PTHR11113">
    <property type="entry name" value="N-ACETYLGLUCOSAMINE-6-PHOSPHATE DEACETYLASE"/>
    <property type="match status" value="1"/>
</dbReference>
<dbReference type="GO" id="GO:0008448">
    <property type="term" value="F:N-acetylglucosamine-6-phosphate deacetylase activity"/>
    <property type="evidence" value="ECO:0007669"/>
    <property type="project" value="TreeGrafter"/>
</dbReference>
<keyword evidence="2" id="KW-0378">Hydrolase</keyword>
<evidence type="ECO:0000313" key="4">
    <source>
        <dbReference type="EMBL" id="HIY67162.1"/>
    </source>
</evidence>
<accession>A0A9D1YWP9</accession>
<feature type="domain" description="Amidohydrolase 3" evidence="3">
    <location>
        <begin position="62"/>
        <end position="525"/>
    </location>
</feature>
<comment type="caution">
    <text evidence="4">The sequence shown here is derived from an EMBL/GenBank/DDBJ whole genome shotgun (WGS) entry which is preliminary data.</text>
</comment>
<organism evidence="4 5">
    <name type="scientific">Candidatus Agrococcus pullicola</name>
    <dbReference type="NCBI Taxonomy" id="2838429"/>
    <lineage>
        <taxon>Bacteria</taxon>
        <taxon>Bacillati</taxon>
        <taxon>Actinomycetota</taxon>
        <taxon>Actinomycetes</taxon>
        <taxon>Micrococcales</taxon>
        <taxon>Microbacteriaceae</taxon>
        <taxon>Agrococcus</taxon>
    </lineage>
</organism>
<protein>
    <submittedName>
        <fullName evidence="4">D-aminoacylase</fullName>
    </submittedName>
</protein>
<comment type="similarity">
    <text evidence="1">Belongs to the metallo-dependent hydrolases superfamily. NagA family.</text>
</comment>
<dbReference type="GO" id="GO:0006046">
    <property type="term" value="P:N-acetylglucosamine catabolic process"/>
    <property type="evidence" value="ECO:0007669"/>
    <property type="project" value="TreeGrafter"/>
</dbReference>
<evidence type="ECO:0000313" key="5">
    <source>
        <dbReference type="Proteomes" id="UP000824005"/>
    </source>
</evidence>
<dbReference type="SUPFAM" id="SSF51338">
    <property type="entry name" value="Composite domain of metallo-dependent hydrolases"/>
    <property type="match status" value="1"/>
</dbReference>
<dbReference type="Pfam" id="PF07969">
    <property type="entry name" value="Amidohydro_3"/>
    <property type="match status" value="1"/>
</dbReference>
<dbReference type="Gene3D" id="3.20.20.140">
    <property type="entry name" value="Metal-dependent hydrolases"/>
    <property type="match status" value="1"/>
</dbReference>
<reference evidence="4" key="1">
    <citation type="journal article" date="2021" name="PeerJ">
        <title>Extensive microbial diversity within the chicken gut microbiome revealed by metagenomics and culture.</title>
        <authorList>
            <person name="Gilroy R."/>
            <person name="Ravi A."/>
            <person name="Getino M."/>
            <person name="Pursley I."/>
            <person name="Horton D.L."/>
            <person name="Alikhan N.F."/>
            <person name="Baker D."/>
            <person name="Gharbi K."/>
            <person name="Hall N."/>
            <person name="Watson M."/>
            <person name="Adriaenssens E.M."/>
            <person name="Foster-Nyarko E."/>
            <person name="Jarju S."/>
            <person name="Secka A."/>
            <person name="Antonio M."/>
            <person name="Oren A."/>
            <person name="Chaudhuri R.R."/>
            <person name="La Ragione R."/>
            <person name="Hildebrand F."/>
            <person name="Pallen M.J."/>
        </authorList>
    </citation>
    <scope>NUCLEOTIDE SEQUENCE</scope>
    <source>
        <strain evidence="4">ChiGjej1B1-98</strain>
    </source>
</reference>